<evidence type="ECO:0000313" key="1">
    <source>
        <dbReference type="EMBL" id="KAI3754580.1"/>
    </source>
</evidence>
<name>A0ACB9E7D0_9ASTR</name>
<proteinExistence type="predicted"/>
<dbReference type="Proteomes" id="UP001056120">
    <property type="component" value="Linkage Group LG18"/>
</dbReference>
<keyword evidence="2" id="KW-1185">Reference proteome</keyword>
<reference evidence="1 2" key="2">
    <citation type="journal article" date="2022" name="Mol. Ecol. Resour.">
        <title>The genomes of chicory, endive, great burdock and yacon provide insights into Asteraceae paleo-polyploidization history and plant inulin production.</title>
        <authorList>
            <person name="Fan W."/>
            <person name="Wang S."/>
            <person name="Wang H."/>
            <person name="Wang A."/>
            <person name="Jiang F."/>
            <person name="Liu H."/>
            <person name="Zhao H."/>
            <person name="Xu D."/>
            <person name="Zhang Y."/>
        </authorList>
    </citation>
    <scope>NUCLEOTIDE SEQUENCE [LARGE SCALE GENOMIC DNA]</scope>
    <source>
        <strain evidence="2">cv. Yunnan</strain>
        <tissue evidence="1">Leaves</tissue>
    </source>
</reference>
<sequence>METSFLVIFTFIFFQRFGTSSHTMLITSSNVTCIERERQSLLVFKQSLTDKYNLLSTWSGVECCEWHGVGCDSRNGHVVKLDLRTPGSFETFIFNDKRLELDNLGWVSSLSSLRYLDLSGITIGNHTDWFYPVNMLPSLLTLKLVGCDINIPSIKFVNLTSLNSLDLSSNNINSTIPIWLSNLTGLMHLNFNDNHFHGKIPGFLGMFSTIASIDLSSNSFETSISDVLRNLSSLVRLDLSWNLFSGPLPINLGLLLRLEYLYLQNNQLSGNIPMSLGLLSRLEGLELFYNQLSGNIPMSLGQLSNLKHLDLSYNSLAGVLSETLFTNLNNLNYLDLSLNSLALNFSSQWIAPFQLQIFFASSCNIEPHFPNWLQTQLNLRRLDISNSSIRDTIPEWFENILSHIDYLDLSNNQIGGKLPRFHDDSSNRRSLKMNSNKFEGSLATFPSHVVILDLSDNLLSGHAPKTDGTMNPNLEVVNLSKNHFNGSIPVHFCKVHSIWVLDLSQNNFSGRLPRCLGNLTNLEAMDVANNTITGPVPCSLGYLTQLRSLDLQNNIFDGSLPLSLQNLTGLVTMDLGNNYLVGSVPFWIGESLSSLKFLNLQSNKLTGMIPLHLCQLNALQYLSLAHNNITGMIPRCFGNLIAMIRISTSYANDKDYVENILASMKGRQLLYTKTIKFLTSIDLSNNNIVGEIPDILMNLVGLNNLNLSRNLITGQIPMMIGDLKQLESLDLSMNMLLGRIPQSLTSLTFLSSLNLSFNKLSGPIPVGNQIQTLDDMSIYKGNNGLCGPPISRSCKGNDVTYNHINEDEGQDDTEGLWFYAGMGLGFAVGLVGLLGSLHFMRRWRVAYFEMLEIVFRWLTLSILLNLARLRAWGQIPMMIGDLKQLESLDLSMNMLLGRIPQSLTRLTFLSSLNLSFNKLSGPIPVGNQIQTLDDMSIYKGNNGLCGPPISRSCKGNDVTYNHINEDEGQDDTEGLWFYAGMVLGFVVGLVGLLGSLHFMRRWRVAYFEMLEIVFGWLTLILLNLARLRRNVF</sequence>
<protein>
    <submittedName>
        <fullName evidence="1">Uncharacterized protein</fullName>
    </submittedName>
</protein>
<accession>A0ACB9E7D0</accession>
<evidence type="ECO:0000313" key="2">
    <source>
        <dbReference type="Proteomes" id="UP001056120"/>
    </source>
</evidence>
<dbReference type="EMBL" id="CM042035">
    <property type="protein sequence ID" value="KAI3754580.1"/>
    <property type="molecule type" value="Genomic_DNA"/>
</dbReference>
<organism evidence="1 2">
    <name type="scientific">Smallanthus sonchifolius</name>
    <dbReference type="NCBI Taxonomy" id="185202"/>
    <lineage>
        <taxon>Eukaryota</taxon>
        <taxon>Viridiplantae</taxon>
        <taxon>Streptophyta</taxon>
        <taxon>Embryophyta</taxon>
        <taxon>Tracheophyta</taxon>
        <taxon>Spermatophyta</taxon>
        <taxon>Magnoliopsida</taxon>
        <taxon>eudicotyledons</taxon>
        <taxon>Gunneridae</taxon>
        <taxon>Pentapetalae</taxon>
        <taxon>asterids</taxon>
        <taxon>campanulids</taxon>
        <taxon>Asterales</taxon>
        <taxon>Asteraceae</taxon>
        <taxon>Asteroideae</taxon>
        <taxon>Heliantheae alliance</taxon>
        <taxon>Millerieae</taxon>
        <taxon>Smallanthus</taxon>
    </lineage>
</organism>
<reference evidence="2" key="1">
    <citation type="journal article" date="2022" name="Mol. Ecol. Resour.">
        <title>The genomes of chicory, endive, great burdock and yacon provide insights into Asteraceae palaeo-polyploidization history and plant inulin production.</title>
        <authorList>
            <person name="Fan W."/>
            <person name="Wang S."/>
            <person name="Wang H."/>
            <person name="Wang A."/>
            <person name="Jiang F."/>
            <person name="Liu H."/>
            <person name="Zhao H."/>
            <person name="Xu D."/>
            <person name="Zhang Y."/>
        </authorList>
    </citation>
    <scope>NUCLEOTIDE SEQUENCE [LARGE SCALE GENOMIC DNA]</scope>
    <source>
        <strain evidence="2">cv. Yunnan</strain>
    </source>
</reference>
<gene>
    <name evidence="1" type="ORF">L1987_54367</name>
</gene>
<comment type="caution">
    <text evidence="1">The sequence shown here is derived from an EMBL/GenBank/DDBJ whole genome shotgun (WGS) entry which is preliminary data.</text>
</comment>